<feature type="region of interest" description="Disordered" evidence="3">
    <location>
        <begin position="38"/>
        <end position="95"/>
    </location>
</feature>
<dbReference type="InterPro" id="IPR036164">
    <property type="entry name" value="bL21-like_sf"/>
</dbReference>
<keyword evidence="5" id="KW-1185">Reference proteome</keyword>
<protein>
    <recommendedName>
        <fullName evidence="2">Large ribosomal subunit protein bL21m</fullName>
    </recommendedName>
</protein>
<dbReference type="GO" id="GO:0005762">
    <property type="term" value="C:mitochondrial large ribosomal subunit"/>
    <property type="evidence" value="ECO:0007669"/>
    <property type="project" value="TreeGrafter"/>
</dbReference>
<evidence type="ECO:0000313" key="5">
    <source>
        <dbReference type="Proteomes" id="UP001324427"/>
    </source>
</evidence>
<proteinExistence type="inferred from homology"/>
<comment type="caution">
    <text evidence="4">The sequence shown here is derived from an EMBL/GenBank/DDBJ whole genome shotgun (WGS) entry which is preliminary data.</text>
</comment>
<dbReference type="InterPro" id="IPR028909">
    <property type="entry name" value="bL21-like"/>
</dbReference>
<sequence length="294" mass="32316">MLSRNLKRALLDSRFPLPPTFLLPWAAGLTTVSHTTEAGNVPPPLLDSAQHVSTDRQAMKPVSRSPKLEPPKQDATQASIPELTPPSPTDTSPMALSQSVRDLLPLLQAQGSHYITAHIYDRPYLLTQGDTVRLPFFMKDVAPGDILRLTKASNIGSRDYTLKASAPAPKLKSSTMTTMTVLDPTTGSLDSHSRVMATPSPDSDSPEVTSELTVAPHFIPHIAKGKVGYLDDRLFVCRAVVMGVEAEPMRVKEKTKRRQRKVKSVKSKHRYTILKVKEVRIRGVDEIEGGVELD</sequence>
<feature type="region of interest" description="Disordered" evidence="3">
    <location>
        <begin position="186"/>
        <end position="208"/>
    </location>
</feature>
<dbReference type="EMBL" id="JAVFHQ010000061">
    <property type="protein sequence ID" value="KAK4540813.1"/>
    <property type="molecule type" value="Genomic_DNA"/>
</dbReference>
<dbReference type="SUPFAM" id="SSF141091">
    <property type="entry name" value="L21p-like"/>
    <property type="match status" value="1"/>
</dbReference>
<evidence type="ECO:0000256" key="1">
    <source>
        <dbReference type="ARBA" id="ARBA00008563"/>
    </source>
</evidence>
<dbReference type="PANTHER" id="PTHR21349">
    <property type="entry name" value="50S RIBOSOMAL PROTEIN L21"/>
    <property type="match status" value="1"/>
</dbReference>
<gene>
    <name evidence="4" type="ORF">LTR36_008890</name>
</gene>
<dbReference type="PANTHER" id="PTHR21349:SF0">
    <property type="entry name" value="LARGE RIBOSOMAL SUBUNIT PROTEIN BL21M"/>
    <property type="match status" value="1"/>
</dbReference>
<evidence type="ECO:0000256" key="3">
    <source>
        <dbReference type="SAM" id="MobiDB-lite"/>
    </source>
</evidence>
<comment type="similarity">
    <text evidence="1">Belongs to the bacterial ribosomal protein bL21 family.</text>
</comment>
<evidence type="ECO:0000313" key="4">
    <source>
        <dbReference type="EMBL" id="KAK4540813.1"/>
    </source>
</evidence>
<dbReference type="AlphaFoldDB" id="A0AAV9J741"/>
<organism evidence="4 5">
    <name type="scientific">Oleoguttula mirabilis</name>
    <dbReference type="NCBI Taxonomy" id="1507867"/>
    <lineage>
        <taxon>Eukaryota</taxon>
        <taxon>Fungi</taxon>
        <taxon>Dikarya</taxon>
        <taxon>Ascomycota</taxon>
        <taxon>Pezizomycotina</taxon>
        <taxon>Dothideomycetes</taxon>
        <taxon>Dothideomycetidae</taxon>
        <taxon>Mycosphaerellales</taxon>
        <taxon>Teratosphaeriaceae</taxon>
        <taxon>Oleoguttula</taxon>
    </lineage>
</organism>
<name>A0AAV9J741_9PEZI</name>
<evidence type="ECO:0000256" key="2">
    <source>
        <dbReference type="ARBA" id="ARBA00044129"/>
    </source>
</evidence>
<reference evidence="4 5" key="1">
    <citation type="submission" date="2021-11" db="EMBL/GenBank/DDBJ databases">
        <title>Black yeast isolated from Biological Soil Crust.</title>
        <authorList>
            <person name="Kurbessoian T."/>
        </authorList>
    </citation>
    <scope>NUCLEOTIDE SEQUENCE [LARGE SCALE GENOMIC DNA]</scope>
    <source>
        <strain evidence="4 5">CCFEE 5522</strain>
    </source>
</reference>
<dbReference type="Proteomes" id="UP001324427">
    <property type="component" value="Unassembled WGS sequence"/>
</dbReference>
<dbReference type="GO" id="GO:0003735">
    <property type="term" value="F:structural constituent of ribosome"/>
    <property type="evidence" value="ECO:0007669"/>
    <property type="project" value="TreeGrafter"/>
</dbReference>
<accession>A0AAV9J741</accession>